<evidence type="ECO:0000256" key="6">
    <source>
        <dbReference type="SAM" id="Phobius"/>
    </source>
</evidence>
<dbReference type="EMBL" id="CP005286">
    <property type="protein sequence ID" value="AJE33335.1"/>
    <property type="molecule type" value="Genomic_DNA"/>
</dbReference>
<evidence type="ECO:0000256" key="3">
    <source>
        <dbReference type="ARBA" id="ARBA00022692"/>
    </source>
</evidence>
<dbReference type="HOGENOM" id="CLU_118524_0_0_11"/>
<keyword evidence="4 6" id="KW-1133">Transmembrane helix</keyword>
<accession>A0A0B5D336</accession>
<feature type="transmembrane region" description="Helical" evidence="6">
    <location>
        <begin position="78"/>
        <end position="97"/>
    </location>
</feature>
<keyword evidence="3 6" id="KW-0812">Transmembrane</keyword>
<dbReference type="OrthoDB" id="3396203at2"/>
<keyword evidence="5 6" id="KW-0472">Membrane</keyword>
<dbReference type="Proteomes" id="UP000031524">
    <property type="component" value="Chromosome"/>
</dbReference>
<evidence type="ECO:0000256" key="4">
    <source>
        <dbReference type="ARBA" id="ARBA00022989"/>
    </source>
</evidence>
<feature type="transmembrane region" description="Helical" evidence="6">
    <location>
        <begin position="46"/>
        <end position="72"/>
    </location>
</feature>
<protein>
    <recommendedName>
        <fullName evidence="7">DUF3817 domain-containing protein</fullName>
    </recommendedName>
</protein>
<evidence type="ECO:0000256" key="1">
    <source>
        <dbReference type="ARBA" id="ARBA00004651"/>
    </source>
</evidence>
<dbReference type="Pfam" id="PF12823">
    <property type="entry name" value="DUF3817"/>
    <property type="match status" value="1"/>
</dbReference>
<feature type="transmembrane region" description="Helical" evidence="6">
    <location>
        <begin position="20"/>
        <end position="39"/>
    </location>
</feature>
<dbReference type="NCBIfam" id="TIGR03954">
    <property type="entry name" value="integ_memb_HG"/>
    <property type="match status" value="1"/>
</dbReference>
<evidence type="ECO:0000256" key="2">
    <source>
        <dbReference type="ARBA" id="ARBA00022475"/>
    </source>
</evidence>
<proteinExistence type="predicted"/>
<gene>
    <name evidence="8" type="ORF">B842_07430</name>
</gene>
<dbReference type="RefSeq" id="WP_040085973.1">
    <property type="nucleotide sequence ID" value="NZ_BCSU01000006.1"/>
</dbReference>
<feature type="domain" description="DUF3817" evidence="7">
    <location>
        <begin position="17"/>
        <end position="103"/>
    </location>
</feature>
<evidence type="ECO:0000256" key="5">
    <source>
        <dbReference type="ARBA" id="ARBA00023136"/>
    </source>
</evidence>
<dbReference type="AlphaFoldDB" id="A0A0B5D336"/>
<evidence type="ECO:0000313" key="9">
    <source>
        <dbReference type="Proteomes" id="UP000031524"/>
    </source>
</evidence>
<keyword evidence="9" id="KW-1185">Reference proteome</keyword>
<comment type="subcellular location">
    <subcellularLocation>
        <location evidence="1">Cell membrane</location>
        <topology evidence="1">Multi-pass membrane protein</topology>
    </subcellularLocation>
</comment>
<keyword evidence="2" id="KW-1003">Cell membrane</keyword>
<feature type="transmembrane region" description="Helical" evidence="6">
    <location>
        <begin position="140"/>
        <end position="161"/>
    </location>
</feature>
<sequence length="171" mass="18576">MTTTTRPATEQGLTPAKFHRFAAALEMFTWGFLILGMILKYSGTTAAVVPVAGGIHGFGFLTFIAITVLLWVNNRWTLAQGLVGMGVSVIPFAAWPFTMWADRKQLLEGGWRFRAGSGEEPRTLPEKVLAQFVRHPGRSIAVLLALIAVVFTVLVMMGPPYDPDAIADSLG</sequence>
<evidence type="ECO:0000259" key="7">
    <source>
        <dbReference type="Pfam" id="PF12823"/>
    </source>
</evidence>
<dbReference type="KEGG" id="chm:B842_07430"/>
<dbReference type="InterPro" id="IPR023845">
    <property type="entry name" value="DUF3817_TM"/>
</dbReference>
<dbReference type="GO" id="GO:0005886">
    <property type="term" value="C:plasma membrane"/>
    <property type="evidence" value="ECO:0007669"/>
    <property type="project" value="UniProtKB-SubCell"/>
</dbReference>
<dbReference type="STRING" id="1223515.B842_07430"/>
<name>A0A0B5D336_9CORY</name>
<organism evidence="8 9">
    <name type="scientific">Corynebacterium humireducens NBRC 106098 = DSM 45392</name>
    <dbReference type="NCBI Taxonomy" id="1223515"/>
    <lineage>
        <taxon>Bacteria</taxon>
        <taxon>Bacillati</taxon>
        <taxon>Actinomycetota</taxon>
        <taxon>Actinomycetes</taxon>
        <taxon>Mycobacteriales</taxon>
        <taxon>Corynebacteriaceae</taxon>
        <taxon>Corynebacterium</taxon>
    </lineage>
</organism>
<evidence type="ECO:0000313" key="8">
    <source>
        <dbReference type="EMBL" id="AJE33335.1"/>
    </source>
</evidence>
<reference evidence="8 9" key="1">
    <citation type="submission" date="2013-04" db="EMBL/GenBank/DDBJ databases">
        <title>Complete genome sequence of Corynebacterium humireducens DSM 45392(T), isolated from a wastewater-fed microbial fuel cell.</title>
        <authorList>
            <person name="Ruckert C."/>
            <person name="Albersmeier A."/>
            <person name="Kalinowski J."/>
        </authorList>
    </citation>
    <scope>NUCLEOTIDE SEQUENCE [LARGE SCALE GENOMIC DNA]</scope>
    <source>
        <strain evidence="9">MFC-5</strain>
    </source>
</reference>